<dbReference type="SUPFAM" id="SSF52540">
    <property type="entry name" value="P-loop containing nucleoside triphosphate hydrolases"/>
    <property type="match status" value="1"/>
</dbReference>
<organism evidence="3 4">
    <name type="scientific">Cladorrhinum samala</name>
    <dbReference type="NCBI Taxonomy" id="585594"/>
    <lineage>
        <taxon>Eukaryota</taxon>
        <taxon>Fungi</taxon>
        <taxon>Dikarya</taxon>
        <taxon>Ascomycota</taxon>
        <taxon>Pezizomycotina</taxon>
        <taxon>Sordariomycetes</taxon>
        <taxon>Sordariomycetidae</taxon>
        <taxon>Sordariales</taxon>
        <taxon>Podosporaceae</taxon>
        <taxon>Cladorrhinum</taxon>
    </lineage>
</organism>
<keyword evidence="4" id="KW-1185">Reference proteome</keyword>
<sequence>MDPLSAVGLAAAVVQFTDFGARLLNDSIKIYRSADGQTSQHVQLATISQDLQELAVNIELKSKTLHQPGRPLEHTEGLLVRLCGECQEISSQLSNVLSRIKADRKSSSSIDLMKESVAAAIRTYRSESEITQLQQSLSEVRQQMMMISLTILWFVTYGADSSWKQREKSAQQAGMRETLDRIDIATRNLNPTVVKSPQMEPSPANDGPESAIVNAIWNSTWTTTGSIASMMDSTSYVNAVRRFTKAGEGEIFDQQEADKFSTLSIINSLVFEKLNSREAAIPKAYESTFEWAFKEPSGDAQWTNFDQWLGDKGTQIYWITGKAGAGKSTLMKYLSSHPRTRARLEVWSKPLPLVIASFHFWIAGNSMEKSHEGLLQTILYQFLCQMPHLTPKVCPRRWALFKLFGNKALKVAPAWSFNELLESLSVVERYVGTEYNLCLFVDGLDEFDGDPGKLISFIKLFHARSGAKVCVSSRPWNAFSDAFRENPSLRVQDLTKNDMDTYVKAHFLSNQGFKELQQSSPIEAQQLMDQVVTKSEGIFLWLAVVVRSLMEGLTDGDRLSDLQQIVDSLPSDLSDLYKQIWLRIKQTEKPHFSRYFQIKKASLSVSSLDAVTLWLADEDLKAPELGVKSPGFERIQSIRQTMGRRLNGKTRGLLEITSRGYVDYLHRTVSDWVKSIWDDICAQSPSDFDPNLELLKA</sequence>
<feature type="non-terminal residue" evidence="3">
    <location>
        <position position="697"/>
    </location>
</feature>
<dbReference type="InterPro" id="IPR056884">
    <property type="entry name" value="NPHP3-like_N"/>
</dbReference>
<dbReference type="Proteomes" id="UP001321749">
    <property type="component" value="Unassembled WGS sequence"/>
</dbReference>
<keyword evidence="1" id="KW-0677">Repeat</keyword>
<dbReference type="PANTHER" id="PTHR10039">
    <property type="entry name" value="AMELOGENIN"/>
    <property type="match status" value="1"/>
</dbReference>
<reference evidence="3" key="2">
    <citation type="submission" date="2023-06" db="EMBL/GenBank/DDBJ databases">
        <authorList>
            <consortium name="Lawrence Berkeley National Laboratory"/>
            <person name="Mondo S.J."/>
            <person name="Hensen N."/>
            <person name="Bonometti L."/>
            <person name="Westerberg I."/>
            <person name="Brannstrom I.O."/>
            <person name="Guillou S."/>
            <person name="Cros-Aarteil S."/>
            <person name="Calhoun S."/>
            <person name="Haridas S."/>
            <person name="Kuo A."/>
            <person name="Pangilinan J."/>
            <person name="Riley R."/>
            <person name="Labutti K."/>
            <person name="Andreopoulos B."/>
            <person name="Lipzen A."/>
            <person name="Chen C."/>
            <person name="Yanf M."/>
            <person name="Daum C."/>
            <person name="Ng V."/>
            <person name="Clum A."/>
            <person name="Steindorff A."/>
            <person name="Ohm R."/>
            <person name="Martin F."/>
            <person name="Silar P."/>
            <person name="Natvig D."/>
            <person name="Lalanne C."/>
            <person name="Gautier V."/>
            <person name="Ament-Velasquez S.L."/>
            <person name="Kruys A."/>
            <person name="Hutchinson M.I."/>
            <person name="Powell A.J."/>
            <person name="Barry K."/>
            <person name="Miller A.N."/>
            <person name="Grigoriev I.V."/>
            <person name="Debuchy R."/>
            <person name="Gladieux P."/>
            <person name="Thoren M.H."/>
            <person name="Johannesson H."/>
        </authorList>
    </citation>
    <scope>NUCLEOTIDE SEQUENCE</scope>
    <source>
        <strain evidence="3">PSN324</strain>
    </source>
</reference>
<gene>
    <name evidence="3" type="ORF">QBC42DRAFT_164585</name>
</gene>
<dbReference type="PANTHER" id="PTHR10039:SF5">
    <property type="entry name" value="NACHT DOMAIN-CONTAINING PROTEIN"/>
    <property type="match status" value="1"/>
</dbReference>
<dbReference type="Gene3D" id="3.40.50.300">
    <property type="entry name" value="P-loop containing nucleotide triphosphate hydrolases"/>
    <property type="match status" value="1"/>
</dbReference>
<accession>A0AAV9HGC0</accession>
<proteinExistence type="predicted"/>
<evidence type="ECO:0000256" key="1">
    <source>
        <dbReference type="ARBA" id="ARBA00022737"/>
    </source>
</evidence>
<dbReference type="EMBL" id="MU865030">
    <property type="protein sequence ID" value="KAK4459700.1"/>
    <property type="molecule type" value="Genomic_DNA"/>
</dbReference>
<evidence type="ECO:0000259" key="2">
    <source>
        <dbReference type="Pfam" id="PF24883"/>
    </source>
</evidence>
<name>A0AAV9HGC0_9PEZI</name>
<dbReference type="Pfam" id="PF24883">
    <property type="entry name" value="NPHP3_N"/>
    <property type="match status" value="1"/>
</dbReference>
<feature type="domain" description="Nephrocystin 3-like N-terminal" evidence="2">
    <location>
        <begin position="303"/>
        <end position="474"/>
    </location>
</feature>
<dbReference type="AlphaFoldDB" id="A0AAV9HGC0"/>
<protein>
    <recommendedName>
        <fullName evidence="2">Nephrocystin 3-like N-terminal domain-containing protein</fullName>
    </recommendedName>
</protein>
<reference evidence="3" key="1">
    <citation type="journal article" date="2023" name="Mol. Phylogenet. Evol.">
        <title>Genome-scale phylogeny and comparative genomics of the fungal order Sordariales.</title>
        <authorList>
            <person name="Hensen N."/>
            <person name="Bonometti L."/>
            <person name="Westerberg I."/>
            <person name="Brannstrom I.O."/>
            <person name="Guillou S."/>
            <person name="Cros-Aarteil S."/>
            <person name="Calhoun S."/>
            <person name="Haridas S."/>
            <person name="Kuo A."/>
            <person name="Mondo S."/>
            <person name="Pangilinan J."/>
            <person name="Riley R."/>
            <person name="LaButti K."/>
            <person name="Andreopoulos B."/>
            <person name="Lipzen A."/>
            <person name="Chen C."/>
            <person name="Yan M."/>
            <person name="Daum C."/>
            <person name="Ng V."/>
            <person name="Clum A."/>
            <person name="Steindorff A."/>
            <person name="Ohm R.A."/>
            <person name="Martin F."/>
            <person name="Silar P."/>
            <person name="Natvig D.O."/>
            <person name="Lalanne C."/>
            <person name="Gautier V."/>
            <person name="Ament-Velasquez S.L."/>
            <person name="Kruys A."/>
            <person name="Hutchinson M.I."/>
            <person name="Powell A.J."/>
            <person name="Barry K."/>
            <person name="Miller A.N."/>
            <person name="Grigoriev I.V."/>
            <person name="Debuchy R."/>
            <person name="Gladieux P."/>
            <person name="Hiltunen Thoren M."/>
            <person name="Johannesson H."/>
        </authorList>
    </citation>
    <scope>NUCLEOTIDE SEQUENCE</scope>
    <source>
        <strain evidence="3">PSN324</strain>
    </source>
</reference>
<comment type="caution">
    <text evidence="3">The sequence shown here is derived from an EMBL/GenBank/DDBJ whole genome shotgun (WGS) entry which is preliminary data.</text>
</comment>
<evidence type="ECO:0000313" key="3">
    <source>
        <dbReference type="EMBL" id="KAK4459700.1"/>
    </source>
</evidence>
<evidence type="ECO:0000313" key="4">
    <source>
        <dbReference type="Proteomes" id="UP001321749"/>
    </source>
</evidence>
<dbReference type="InterPro" id="IPR027417">
    <property type="entry name" value="P-loop_NTPase"/>
</dbReference>